<dbReference type="Pfam" id="PF00627">
    <property type="entry name" value="UBA"/>
    <property type="match status" value="1"/>
</dbReference>
<evidence type="ECO:0000256" key="4">
    <source>
        <dbReference type="ARBA" id="ARBA00022786"/>
    </source>
</evidence>
<dbReference type="GO" id="GO:0061631">
    <property type="term" value="F:ubiquitin conjugating enzyme activity"/>
    <property type="evidence" value="ECO:0007669"/>
    <property type="project" value="UniProtKB-EC"/>
</dbReference>
<dbReference type="GO" id="GO:0005524">
    <property type="term" value="F:ATP binding"/>
    <property type="evidence" value="ECO:0007669"/>
    <property type="project" value="UniProtKB-UniRule"/>
</dbReference>
<feature type="domain" description="UBC core" evidence="10">
    <location>
        <begin position="2"/>
        <end position="150"/>
    </location>
</feature>
<dbReference type="InterPro" id="IPR016135">
    <property type="entry name" value="UBQ-conjugating_enzyme/RWD"/>
</dbReference>
<reference evidence="12" key="1">
    <citation type="journal article" date="2018" name="Nat. Microbiol.">
        <title>Leveraging single-cell genomics to expand the fungal tree of life.</title>
        <authorList>
            <person name="Ahrendt S.R."/>
            <person name="Quandt C.A."/>
            <person name="Ciobanu D."/>
            <person name="Clum A."/>
            <person name="Salamov A."/>
            <person name="Andreopoulos B."/>
            <person name="Cheng J.F."/>
            <person name="Woyke T."/>
            <person name="Pelin A."/>
            <person name="Henrissat B."/>
            <person name="Reynolds N.K."/>
            <person name="Benny G.L."/>
            <person name="Smith M.E."/>
            <person name="James T.Y."/>
            <person name="Grigoriev I.V."/>
        </authorList>
    </citation>
    <scope>NUCLEOTIDE SEQUENCE [LARGE SCALE GENOMIC DNA]</scope>
</reference>
<gene>
    <name evidence="11" type="ORF">BJ684DRAFT_22548</name>
</gene>
<comment type="similarity">
    <text evidence="7">Belongs to the ubiquitin-conjugating enzyme family.</text>
</comment>
<evidence type="ECO:0000256" key="6">
    <source>
        <dbReference type="PROSITE-ProRule" id="PRU10133"/>
    </source>
</evidence>
<dbReference type="OrthoDB" id="9993688at2759"/>
<dbReference type="EMBL" id="KZ987836">
    <property type="protein sequence ID" value="RKP14432.1"/>
    <property type="molecule type" value="Genomic_DNA"/>
</dbReference>
<dbReference type="Gene3D" id="3.10.110.10">
    <property type="entry name" value="Ubiquitin Conjugating Enzyme"/>
    <property type="match status" value="1"/>
</dbReference>
<keyword evidence="3 7" id="KW-0547">Nucleotide-binding</keyword>
<dbReference type="InterPro" id="IPR000608">
    <property type="entry name" value="UBC"/>
</dbReference>
<dbReference type="PROSITE" id="PS50127">
    <property type="entry name" value="UBC_2"/>
    <property type="match status" value="1"/>
</dbReference>
<evidence type="ECO:0000256" key="5">
    <source>
        <dbReference type="ARBA" id="ARBA00022840"/>
    </source>
</evidence>
<proteinExistence type="inferred from homology"/>
<dbReference type="PROSITE" id="PS00183">
    <property type="entry name" value="UBC_1"/>
    <property type="match status" value="1"/>
</dbReference>
<evidence type="ECO:0000313" key="12">
    <source>
        <dbReference type="Proteomes" id="UP000267251"/>
    </source>
</evidence>
<evidence type="ECO:0000259" key="9">
    <source>
        <dbReference type="PROSITE" id="PS50030"/>
    </source>
</evidence>
<keyword evidence="4 7" id="KW-0833">Ubl conjugation pathway</keyword>
<dbReference type="InterPro" id="IPR023313">
    <property type="entry name" value="UBQ-conjugating_AS"/>
</dbReference>
<sequence length="214" mass="23600">MSDEKRLAREIEACFLDRDVGFDLVIPDEGNLRQLKCRFQGPEGSCYKDGHFQLNVQIPEGYPFKPPIITFDTPVYHPNVSSQTGLICLDILNDQWTPALTIRSAVLSIQSLLCSPEPHDPQDAQVASHYLEDREGYEATAEEWTRKYASKSALDSANPPRPRQGAQGEGQSVSSESVARLCDMGFAYPEVVSALRVWGGDEEGALAELLTPSG</sequence>
<accession>A0A4P9Y6L3</accession>
<dbReference type="SMART" id="SM00212">
    <property type="entry name" value="UBCc"/>
    <property type="match status" value="1"/>
</dbReference>
<evidence type="ECO:0000259" key="10">
    <source>
        <dbReference type="PROSITE" id="PS50127"/>
    </source>
</evidence>
<keyword evidence="12" id="KW-1185">Reference proteome</keyword>
<organism evidence="11 12">
    <name type="scientific">Piptocephalis cylindrospora</name>
    <dbReference type="NCBI Taxonomy" id="1907219"/>
    <lineage>
        <taxon>Eukaryota</taxon>
        <taxon>Fungi</taxon>
        <taxon>Fungi incertae sedis</taxon>
        <taxon>Zoopagomycota</taxon>
        <taxon>Zoopagomycotina</taxon>
        <taxon>Zoopagomycetes</taxon>
        <taxon>Zoopagales</taxon>
        <taxon>Piptocephalidaceae</taxon>
        <taxon>Piptocephalis</taxon>
    </lineage>
</organism>
<dbReference type="InterPro" id="IPR015940">
    <property type="entry name" value="UBA"/>
</dbReference>
<evidence type="ECO:0000256" key="3">
    <source>
        <dbReference type="ARBA" id="ARBA00022741"/>
    </source>
</evidence>
<evidence type="ECO:0000256" key="1">
    <source>
        <dbReference type="ARBA" id="ARBA00012486"/>
    </source>
</evidence>
<dbReference type="EC" id="2.3.2.23" evidence="1"/>
<feature type="domain" description="UBA" evidence="9">
    <location>
        <begin position="172"/>
        <end position="212"/>
    </location>
</feature>
<dbReference type="PANTHER" id="PTHR24068">
    <property type="entry name" value="UBIQUITIN-CONJUGATING ENZYME E2"/>
    <property type="match status" value="1"/>
</dbReference>
<keyword evidence="5 7" id="KW-0067">ATP-binding</keyword>
<evidence type="ECO:0000256" key="7">
    <source>
        <dbReference type="RuleBase" id="RU362109"/>
    </source>
</evidence>
<name>A0A4P9Y6L3_9FUNG</name>
<dbReference type="SUPFAM" id="SSF54495">
    <property type="entry name" value="UBC-like"/>
    <property type="match status" value="1"/>
</dbReference>
<dbReference type="Gene3D" id="1.10.8.10">
    <property type="entry name" value="DNA helicase RuvA subunit, C-terminal domain"/>
    <property type="match status" value="1"/>
</dbReference>
<dbReference type="SUPFAM" id="SSF46934">
    <property type="entry name" value="UBA-like"/>
    <property type="match status" value="1"/>
</dbReference>
<evidence type="ECO:0000256" key="2">
    <source>
        <dbReference type="ARBA" id="ARBA00022679"/>
    </source>
</evidence>
<dbReference type="CDD" id="cd23800">
    <property type="entry name" value="UBCc_UBE2K"/>
    <property type="match status" value="1"/>
</dbReference>
<dbReference type="Proteomes" id="UP000267251">
    <property type="component" value="Unassembled WGS sequence"/>
</dbReference>
<feature type="active site" description="Glycyl thioester intermediate" evidence="6">
    <location>
        <position position="88"/>
    </location>
</feature>
<dbReference type="AlphaFoldDB" id="A0A4P9Y6L3"/>
<protein>
    <recommendedName>
        <fullName evidence="1">E2 ubiquitin-conjugating enzyme</fullName>
        <ecNumber evidence="1">2.3.2.23</ecNumber>
    </recommendedName>
</protein>
<dbReference type="InterPro" id="IPR009060">
    <property type="entry name" value="UBA-like_sf"/>
</dbReference>
<evidence type="ECO:0000313" key="11">
    <source>
        <dbReference type="EMBL" id="RKP14432.1"/>
    </source>
</evidence>
<keyword evidence="2" id="KW-0808">Transferase</keyword>
<dbReference type="FunFam" id="3.10.110.10:FF:000060">
    <property type="entry name" value="Ubiquitin conjugating enzyme (UbcB)"/>
    <property type="match status" value="1"/>
</dbReference>
<dbReference type="PROSITE" id="PS50030">
    <property type="entry name" value="UBA"/>
    <property type="match status" value="1"/>
</dbReference>
<evidence type="ECO:0000256" key="8">
    <source>
        <dbReference type="SAM" id="MobiDB-lite"/>
    </source>
</evidence>
<feature type="region of interest" description="Disordered" evidence="8">
    <location>
        <begin position="150"/>
        <end position="174"/>
    </location>
</feature>
<dbReference type="Pfam" id="PF00179">
    <property type="entry name" value="UQ_con"/>
    <property type="match status" value="1"/>
</dbReference>